<dbReference type="VEuPathDB" id="FungiDB:RhiirFUN_017787"/>
<protein>
    <recommendedName>
        <fullName evidence="4">Transmembrane protein</fullName>
    </recommendedName>
</protein>
<evidence type="ECO:0000313" key="2">
    <source>
        <dbReference type="EMBL" id="CAB5393039.1"/>
    </source>
</evidence>
<evidence type="ECO:0000256" key="1">
    <source>
        <dbReference type="SAM" id="Phobius"/>
    </source>
</evidence>
<keyword evidence="1" id="KW-0472">Membrane</keyword>
<accession>A0A915ZZE1</accession>
<sequence>MNKTEYYIGYNEMAFHLREHRNWSYFSFLSLHRDVIVTSSFLNGLNRNDDVWVWVKRFLREAKHLDPNNFTAIEKEVRIFYFAKGWQLQVTYNANQENYWIDKLGKPRPFTLCKRIANVLGGSKFSRRLWPSKLFNGGSFYINDHIINYRILLRSCNKNNNVKEDNRTITNSNNNLEQLSNIEKRTFKKVLTYILVIILQYISIVIYDICMFLKIRNIILDALILTVISFGGIGNVIQCLYNEGLSNKNNISNYRFNLNERSQQLQQSQSQ</sequence>
<proteinExistence type="predicted"/>
<gene>
    <name evidence="2" type="ORF">CHRIB12_LOCUS22680</name>
</gene>
<dbReference type="EMBL" id="CAGKOT010000080">
    <property type="protein sequence ID" value="CAB5393039.1"/>
    <property type="molecule type" value="Genomic_DNA"/>
</dbReference>
<feature type="transmembrane region" description="Helical" evidence="1">
    <location>
        <begin position="218"/>
        <end position="237"/>
    </location>
</feature>
<keyword evidence="1" id="KW-1133">Transmembrane helix</keyword>
<feature type="transmembrane region" description="Helical" evidence="1">
    <location>
        <begin position="190"/>
        <end position="211"/>
    </location>
</feature>
<dbReference type="Proteomes" id="UP000684084">
    <property type="component" value="Unassembled WGS sequence"/>
</dbReference>
<comment type="caution">
    <text evidence="2">The sequence shown here is derived from an EMBL/GenBank/DDBJ whole genome shotgun (WGS) entry which is preliminary data.</text>
</comment>
<dbReference type="AlphaFoldDB" id="A0A915ZZE1"/>
<name>A0A915ZZE1_9GLOM</name>
<keyword evidence="1" id="KW-0812">Transmembrane</keyword>
<evidence type="ECO:0000313" key="3">
    <source>
        <dbReference type="Proteomes" id="UP000684084"/>
    </source>
</evidence>
<reference evidence="2" key="1">
    <citation type="submission" date="2020-05" db="EMBL/GenBank/DDBJ databases">
        <authorList>
            <person name="Rincon C."/>
            <person name="Sanders R I."/>
            <person name="Robbins C."/>
            <person name="Chaturvedi A."/>
        </authorList>
    </citation>
    <scope>NUCLEOTIDE SEQUENCE</scope>
    <source>
        <strain evidence="2">CHB12</strain>
    </source>
</reference>
<organism evidence="2 3">
    <name type="scientific">Rhizophagus irregularis</name>
    <dbReference type="NCBI Taxonomy" id="588596"/>
    <lineage>
        <taxon>Eukaryota</taxon>
        <taxon>Fungi</taxon>
        <taxon>Fungi incertae sedis</taxon>
        <taxon>Mucoromycota</taxon>
        <taxon>Glomeromycotina</taxon>
        <taxon>Glomeromycetes</taxon>
        <taxon>Glomerales</taxon>
        <taxon>Glomeraceae</taxon>
        <taxon>Rhizophagus</taxon>
    </lineage>
</organism>
<evidence type="ECO:0008006" key="4">
    <source>
        <dbReference type="Google" id="ProtNLM"/>
    </source>
</evidence>
<dbReference type="OrthoDB" id="2328125at2759"/>